<reference evidence="1 2" key="1">
    <citation type="submission" date="2019-11" db="EMBL/GenBank/DDBJ databases">
        <title>Whole genome sequence of Oryza granulata.</title>
        <authorList>
            <person name="Li W."/>
        </authorList>
    </citation>
    <scope>NUCLEOTIDE SEQUENCE [LARGE SCALE GENOMIC DNA]</scope>
    <source>
        <strain evidence="2">cv. Menghai</strain>
        <tissue evidence="1">Leaf</tissue>
    </source>
</reference>
<organism evidence="1 2">
    <name type="scientific">Oryza meyeriana var. granulata</name>
    <dbReference type="NCBI Taxonomy" id="110450"/>
    <lineage>
        <taxon>Eukaryota</taxon>
        <taxon>Viridiplantae</taxon>
        <taxon>Streptophyta</taxon>
        <taxon>Embryophyta</taxon>
        <taxon>Tracheophyta</taxon>
        <taxon>Spermatophyta</taxon>
        <taxon>Magnoliopsida</taxon>
        <taxon>Liliopsida</taxon>
        <taxon>Poales</taxon>
        <taxon>Poaceae</taxon>
        <taxon>BOP clade</taxon>
        <taxon>Oryzoideae</taxon>
        <taxon>Oryzeae</taxon>
        <taxon>Oryzinae</taxon>
        <taxon>Oryza</taxon>
        <taxon>Oryza meyeriana</taxon>
    </lineage>
</organism>
<dbReference type="AlphaFoldDB" id="A0A6G1CC62"/>
<dbReference type="Proteomes" id="UP000479710">
    <property type="component" value="Unassembled WGS sequence"/>
</dbReference>
<evidence type="ECO:0000313" key="1">
    <source>
        <dbReference type="EMBL" id="KAF0897223.1"/>
    </source>
</evidence>
<protein>
    <submittedName>
        <fullName evidence="1">Uncharacterized protein</fullName>
    </submittedName>
</protein>
<name>A0A6G1CC62_9ORYZ</name>
<gene>
    <name evidence="1" type="ORF">E2562_034533</name>
</gene>
<sequence length="91" mass="10180">MFVGRAERPRCVVRVMCAAAKQCVGESNMHMAAPWRKQRYMEAKWLALPKRVTGTGAVVVVRSPETNKLQPKFRACMLTIDFGGRTAVEVV</sequence>
<dbReference type="PANTHER" id="PTHR31579">
    <property type="entry name" value="OS03G0796600 PROTEIN"/>
    <property type="match status" value="1"/>
</dbReference>
<comment type="caution">
    <text evidence="1">The sequence shown here is derived from an EMBL/GenBank/DDBJ whole genome shotgun (WGS) entry which is preliminary data.</text>
</comment>
<evidence type="ECO:0000313" key="2">
    <source>
        <dbReference type="Proteomes" id="UP000479710"/>
    </source>
</evidence>
<dbReference type="Pfam" id="PF04720">
    <property type="entry name" value="PDDEXK_6"/>
    <property type="match status" value="1"/>
</dbReference>
<dbReference type="PANTHER" id="PTHR31579:SF46">
    <property type="entry name" value="OS05G0519300 PROTEIN"/>
    <property type="match status" value="1"/>
</dbReference>
<accession>A0A6G1CC62</accession>
<dbReference type="InterPro" id="IPR006502">
    <property type="entry name" value="PDDEXK-like"/>
</dbReference>
<dbReference type="OrthoDB" id="691424at2759"/>
<dbReference type="EMBL" id="SPHZ02000010">
    <property type="protein sequence ID" value="KAF0897223.1"/>
    <property type="molecule type" value="Genomic_DNA"/>
</dbReference>
<proteinExistence type="predicted"/>
<keyword evidence="2" id="KW-1185">Reference proteome</keyword>